<dbReference type="InterPro" id="IPR016024">
    <property type="entry name" value="ARM-type_fold"/>
</dbReference>
<dbReference type="InterPro" id="IPR011989">
    <property type="entry name" value="ARM-like"/>
</dbReference>
<feature type="region of interest" description="Disordered" evidence="8">
    <location>
        <begin position="955"/>
        <end position="1039"/>
    </location>
</feature>
<evidence type="ECO:0000256" key="4">
    <source>
        <dbReference type="ARBA" id="ARBA00022737"/>
    </source>
</evidence>
<sequence length="1608" mass="178528">MFEKDIYQLIRGLRAHKGNEREYIQDSLKECRKEIKSQDMDQKATALMKLVYLEMFGHDMSWASFNVLEVMSSGKYLQKRVGYLAAVQSFRPDTEVLMLAENLLKKDLNSPDKITIQLPLGAIPHVINPSMANSLLTDLLPRLSHSNPTIRKKTIVTLYRLALVYPETLRPAWPKIKERLLDENEDASVTAAIVNVVCELGWRRPDDFLPLAPRLFELLTSGGNNWMAIKIIKLFSVLTPLEPRLVKKLLPPLTNLIKTTPAMSLLYECINGIIQGGIMEAAGGTTDGDDIARLCVSKLRAMLVIEGDPNLRYVALLALAKLTTTHADLVAQHQDVILECIDDADISIRTRALDLAVGMINASNLQTVVERLLKQLSTAGKASIEDEPENDRGTHEGIVPMAMDEDDMQVTVRPKQAKSTQAPPLPEDYRTSVIERILDMCSRDTYANMNDFEWYIGVLVELVKQCPSTSRKSGSSDTASMADGIGSELLNVSVRVKAVRPEAAAAAQSLLLIDQRDKLFPAGSITAQGVLSAAAFVAGEFANMLPDAEAVLTSLTHPSSATLPSEALASYLQAIPKIFAALTGSQQSTWNTAIKSQTILLTARITHFLEPLTLHPNLEVQERAVEYLDLMRLASEAASNQDVDADGGYAEPPLLLTQAIPALFAGMELNPVAASAIRKVPQPEGLDLDTPINSSLQMILSQAEYDTDYEDDNDEVYRFYHEKPSTVVLEKQRPAAELLEPELGRAASYQGSGEDVDRESLLRKKAERRERYKDDPYYIDSDRGSGTSTPMHSILRNANGSDLDVDSIPVMELKLDAPSDIRPRSRTPQPTRKPPKHFEIAADETLGGDDGPALSSSLPKPAFARGAKSLLQVDSSGLSSLSLSEIQGGIQLDFERRQAEEEEMAKAIREVERLRLEMQRAQERIREPEAEGMVVKRKKKKAKAVGFGEELHKGEEDGAEGVVKKKKKKKRREEGDGGTGKMEQGEGIREEEPVKVKRKKKRVSRRADDLHDTESDVPAKESQQNRARQHPQAQSQESANPVFKYPEIDAASSLVAIPDFSTPLARGQVAHLVVERCGGGGGGGLCNGFKIHTEQHALQAISQVVILPATSYASADQCARVDSTVISRELSDLWKRYAWNWKPEINISSATRNFLSKGLRKAENQHARTTQPAPTTTQPAPTTTFQLRLCNPTPFPLHITNIESRDPSSLKMSYTGAGTQRDPYIIEDNEILEELAPPTPLPQADTHHGCSSFAGTSDLPSSRGVLSARRLPDFGAVSDIREPCRHLFDLPQEMIDMIFDFAYPTVDQFRIKGFKWWESDNEAISRNPDLSQHLPGKPYPGHKINDFFGVSKPFFHAAATAYIRNQTWDLTDVLQAVEVVDYMPLPPRISFLSRHIKALTVTNAPVDIIADERVTDAFPALTSLVYRPSTYNAQLNADRAVRETFTEEDFEANTAFRKLKDVRGLTKFSITADKPPPYRRNVVSGVWEANMQKMETMLMPFVTQPKTPKTKRKSTFDFSIDTSAPDCTKCTNQHPSELTILDTLMGKAESTEESERFREGVLERTDVLIVSAFIKDPRGFIAWARGMKSMKDDIGPSKSMTKYCNDEH</sequence>
<dbReference type="GO" id="GO:0006896">
    <property type="term" value="P:Golgi to vacuole transport"/>
    <property type="evidence" value="ECO:0007669"/>
    <property type="project" value="TreeGrafter"/>
</dbReference>
<dbReference type="Pfam" id="PF01602">
    <property type="entry name" value="Adaptin_N"/>
    <property type="match status" value="1"/>
</dbReference>
<dbReference type="EMBL" id="LFZO01000129">
    <property type="protein sequence ID" value="KXT13100.1"/>
    <property type="molecule type" value="Genomic_DNA"/>
</dbReference>
<dbReference type="Gene3D" id="1.25.10.10">
    <property type="entry name" value="Leucine-rich Repeat Variant"/>
    <property type="match status" value="1"/>
</dbReference>
<evidence type="ECO:0000313" key="10">
    <source>
        <dbReference type="EMBL" id="KXT13100.1"/>
    </source>
</evidence>
<evidence type="ECO:0000256" key="8">
    <source>
        <dbReference type="SAM" id="MobiDB-lite"/>
    </source>
</evidence>
<evidence type="ECO:0000256" key="2">
    <source>
        <dbReference type="ARBA" id="ARBA00006613"/>
    </source>
</evidence>
<feature type="domain" description="Clathrin/coatomer adaptor adaptin-like N-terminal" evidence="9">
    <location>
        <begin position="20"/>
        <end position="634"/>
    </location>
</feature>
<evidence type="ECO:0000259" key="9">
    <source>
        <dbReference type="Pfam" id="PF01602"/>
    </source>
</evidence>
<comment type="caution">
    <text evidence="10">The sequence shown here is derived from an EMBL/GenBank/DDBJ whole genome shotgun (WGS) entry which is preliminary data.</text>
</comment>
<feature type="compositionally biased region" description="Basic and acidic residues" evidence="8">
    <location>
        <begin position="1005"/>
        <end position="1019"/>
    </location>
</feature>
<keyword evidence="5" id="KW-0653">Protein transport</keyword>
<proteinExistence type="inferred from homology"/>
<evidence type="ECO:0000256" key="7">
    <source>
        <dbReference type="SAM" id="Coils"/>
    </source>
</evidence>
<feature type="region of interest" description="Disordered" evidence="8">
    <location>
        <begin position="814"/>
        <end position="836"/>
    </location>
</feature>
<dbReference type="GO" id="GO:0010008">
    <property type="term" value="C:endosome membrane"/>
    <property type="evidence" value="ECO:0007669"/>
    <property type="project" value="TreeGrafter"/>
</dbReference>
<evidence type="ECO:0000313" key="11">
    <source>
        <dbReference type="Proteomes" id="UP000073492"/>
    </source>
</evidence>
<keyword evidence="6" id="KW-0472">Membrane</keyword>
<feature type="compositionally biased region" description="Polar residues" evidence="8">
    <location>
        <begin position="1021"/>
        <end position="1039"/>
    </location>
</feature>
<dbReference type="PANTHER" id="PTHR22781:SF12">
    <property type="entry name" value="AP-3 COMPLEX SUBUNIT DELTA-1"/>
    <property type="match status" value="1"/>
</dbReference>
<keyword evidence="4" id="KW-0677">Repeat</keyword>
<dbReference type="PANTHER" id="PTHR22781">
    <property type="entry name" value="DELTA ADAPTIN-RELATED"/>
    <property type="match status" value="1"/>
</dbReference>
<dbReference type="InterPro" id="IPR002553">
    <property type="entry name" value="Clathrin/coatomer_adapt-like_N"/>
</dbReference>
<dbReference type="GO" id="GO:0006623">
    <property type="term" value="P:protein targeting to vacuole"/>
    <property type="evidence" value="ECO:0007669"/>
    <property type="project" value="TreeGrafter"/>
</dbReference>
<evidence type="ECO:0000256" key="1">
    <source>
        <dbReference type="ARBA" id="ARBA00004308"/>
    </source>
</evidence>
<feature type="compositionally biased region" description="Basic and acidic residues" evidence="8">
    <location>
        <begin position="983"/>
        <end position="995"/>
    </location>
</feature>
<dbReference type="OrthoDB" id="10264595at2759"/>
<comment type="similarity">
    <text evidence="2">Belongs to the adaptor complexes large subunit family.</text>
</comment>
<accession>A0A139IEH2</accession>
<organism evidence="10 11">
    <name type="scientific">Pseudocercospora musae</name>
    <dbReference type="NCBI Taxonomy" id="113226"/>
    <lineage>
        <taxon>Eukaryota</taxon>
        <taxon>Fungi</taxon>
        <taxon>Dikarya</taxon>
        <taxon>Ascomycota</taxon>
        <taxon>Pezizomycotina</taxon>
        <taxon>Dothideomycetes</taxon>
        <taxon>Dothideomycetidae</taxon>
        <taxon>Mycosphaerellales</taxon>
        <taxon>Mycosphaerellaceae</taxon>
        <taxon>Pseudocercospora</taxon>
    </lineage>
</organism>
<dbReference type="InterPro" id="IPR017105">
    <property type="entry name" value="AP3_complex_dsu"/>
</dbReference>
<name>A0A139IEH2_9PEZI</name>
<evidence type="ECO:0000256" key="3">
    <source>
        <dbReference type="ARBA" id="ARBA00022448"/>
    </source>
</evidence>
<feature type="region of interest" description="Disordered" evidence="8">
    <location>
        <begin position="773"/>
        <end position="792"/>
    </location>
</feature>
<feature type="compositionally biased region" description="Basic and acidic residues" evidence="8">
    <location>
        <begin position="814"/>
        <end position="823"/>
    </location>
</feature>
<dbReference type="STRING" id="113226.A0A139IEH2"/>
<evidence type="ECO:0000256" key="5">
    <source>
        <dbReference type="ARBA" id="ARBA00022927"/>
    </source>
</evidence>
<dbReference type="GO" id="GO:0030123">
    <property type="term" value="C:AP-3 adaptor complex"/>
    <property type="evidence" value="ECO:0007669"/>
    <property type="project" value="InterPro"/>
</dbReference>
<protein>
    <recommendedName>
        <fullName evidence="9">Clathrin/coatomer adaptor adaptin-like N-terminal domain-containing protein</fullName>
    </recommendedName>
</protein>
<comment type="subcellular location">
    <subcellularLocation>
        <location evidence="1">Endomembrane system</location>
    </subcellularLocation>
</comment>
<dbReference type="Proteomes" id="UP000073492">
    <property type="component" value="Unassembled WGS sequence"/>
</dbReference>
<keyword evidence="3" id="KW-0813">Transport</keyword>
<feature type="coiled-coil region" evidence="7">
    <location>
        <begin position="897"/>
        <end position="931"/>
    </location>
</feature>
<evidence type="ECO:0000256" key="6">
    <source>
        <dbReference type="ARBA" id="ARBA00023136"/>
    </source>
</evidence>
<keyword evidence="7" id="KW-0175">Coiled coil</keyword>
<reference evidence="10 11" key="1">
    <citation type="submission" date="2015-07" db="EMBL/GenBank/DDBJ databases">
        <title>Comparative genomics of the Sigatoka disease complex on banana suggests a link between parallel evolutionary changes in Pseudocercospora fijiensis and Pseudocercospora eumusae and increased virulence on the banana host.</title>
        <authorList>
            <person name="Chang T.-C."/>
            <person name="Salvucci A."/>
            <person name="Crous P.W."/>
            <person name="Stergiopoulos I."/>
        </authorList>
    </citation>
    <scope>NUCLEOTIDE SEQUENCE [LARGE SCALE GENOMIC DNA]</scope>
    <source>
        <strain evidence="10 11">CBS 116634</strain>
    </source>
</reference>
<dbReference type="SUPFAM" id="SSF48371">
    <property type="entry name" value="ARM repeat"/>
    <property type="match status" value="1"/>
</dbReference>
<gene>
    <name evidence="10" type="ORF">AC579_2162</name>
</gene>
<keyword evidence="11" id="KW-1185">Reference proteome</keyword>
<feature type="compositionally biased region" description="Basic and acidic residues" evidence="8">
    <location>
        <begin position="773"/>
        <end position="783"/>
    </location>
</feature>